<dbReference type="AlphaFoldDB" id="A0A226F408"/>
<dbReference type="EMBL" id="LNIX01000001">
    <property type="protein sequence ID" value="OXA64100.1"/>
    <property type="molecule type" value="Genomic_DNA"/>
</dbReference>
<sequence length="122" mass="13794">IKLNLYWNRRNLILNLTNSKTSPNIRKKLRRNRVSTNSTMSTKTLLLVFLVVVLAAKLTFSLPMSIIDSKTSNNIVSEGHEVRNFVDDSTCNWHCQRLRNCAALQFIIQTLNCNPAPAGCSC</sequence>
<accession>A0A226F408</accession>
<evidence type="ECO:0000313" key="1">
    <source>
        <dbReference type="EMBL" id="OXA64100.1"/>
    </source>
</evidence>
<gene>
    <name evidence="1" type="ORF">Fcan01_03244</name>
</gene>
<feature type="non-terminal residue" evidence="1">
    <location>
        <position position="1"/>
    </location>
</feature>
<protein>
    <submittedName>
        <fullName evidence="1">Uncharacterized protein</fullName>
    </submittedName>
</protein>
<comment type="caution">
    <text evidence="1">The sequence shown here is derived from an EMBL/GenBank/DDBJ whole genome shotgun (WGS) entry which is preliminary data.</text>
</comment>
<proteinExistence type="predicted"/>
<dbReference type="Proteomes" id="UP000198287">
    <property type="component" value="Unassembled WGS sequence"/>
</dbReference>
<reference evidence="1 2" key="1">
    <citation type="submission" date="2015-12" db="EMBL/GenBank/DDBJ databases">
        <title>The genome of Folsomia candida.</title>
        <authorList>
            <person name="Faddeeva A."/>
            <person name="Derks M.F."/>
            <person name="Anvar Y."/>
            <person name="Smit S."/>
            <person name="Van Straalen N."/>
            <person name="Roelofs D."/>
        </authorList>
    </citation>
    <scope>NUCLEOTIDE SEQUENCE [LARGE SCALE GENOMIC DNA]</scope>
    <source>
        <strain evidence="1 2">VU population</strain>
        <tissue evidence="1">Whole body</tissue>
    </source>
</reference>
<keyword evidence="2" id="KW-1185">Reference proteome</keyword>
<organism evidence="1 2">
    <name type="scientific">Folsomia candida</name>
    <name type="common">Springtail</name>
    <dbReference type="NCBI Taxonomy" id="158441"/>
    <lineage>
        <taxon>Eukaryota</taxon>
        <taxon>Metazoa</taxon>
        <taxon>Ecdysozoa</taxon>
        <taxon>Arthropoda</taxon>
        <taxon>Hexapoda</taxon>
        <taxon>Collembola</taxon>
        <taxon>Entomobryomorpha</taxon>
        <taxon>Isotomoidea</taxon>
        <taxon>Isotomidae</taxon>
        <taxon>Proisotominae</taxon>
        <taxon>Folsomia</taxon>
    </lineage>
</organism>
<evidence type="ECO:0000313" key="2">
    <source>
        <dbReference type="Proteomes" id="UP000198287"/>
    </source>
</evidence>
<name>A0A226F408_FOLCA</name>